<comment type="caution">
    <text evidence="2">The sequence shown here is derived from an EMBL/GenBank/DDBJ whole genome shotgun (WGS) entry which is preliminary data.</text>
</comment>
<dbReference type="OrthoDB" id="110463at2"/>
<dbReference type="RefSeq" id="WP_034319152.1">
    <property type="nucleotide sequence ID" value="NZ_JOTP01000004.1"/>
</dbReference>
<evidence type="ECO:0000259" key="1">
    <source>
        <dbReference type="Pfam" id="PF13524"/>
    </source>
</evidence>
<evidence type="ECO:0000313" key="3">
    <source>
        <dbReference type="Proteomes" id="UP000028091"/>
    </source>
</evidence>
<keyword evidence="3" id="KW-1185">Reference proteome</keyword>
<dbReference type="InterPro" id="IPR055259">
    <property type="entry name" value="YkvP/CgeB_Glyco_trans-like"/>
</dbReference>
<feature type="domain" description="Spore protein YkvP/CgeB glycosyl transferase-like" evidence="1">
    <location>
        <begin position="160"/>
        <end position="301"/>
    </location>
</feature>
<organism evidence="2 3">
    <name type="scientific">Bacillus zhangzhouensis</name>
    <dbReference type="NCBI Taxonomy" id="1178540"/>
    <lineage>
        <taxon>Bacteria</taxon>
        <taxon>Bacillati</taxon>
        <taxon>Bacillota</taxon>
        <taxon>Bacilli</taxon>
        <taxon>Bacillales</taxon>
        <taxon>Bacillaceae</taxon>
        <taxon>Bacillus</taxon>
    </lineage>
</organism>
<protein>
    <submittedName>
        <fullName evidence="2">Spore maturation protein</fullName>
    </submittedName>
</protein>
<dbReference type="eggNOG" id="COG4641">
    <property type="taxonomic scope" value="Bacteria"/>
</dbReference>
<dbReference type="AlphaFoldDB" id="A0A081LDV1"/>
<accession>A0A081LDV1</accession>
<dbReference type="Proteomes" id="UP000028091">
    <property type="component" value="Unassembled WGS sequence"/>
</dbReference>
<dbReference type="Pfam" id="PF13524">
    <property type="entry name" value="Glyco_trans_1_2"/>
    <property type="match status" value="1"/>
</dbReference>
<evidence type="ECO:0000313" key="2">
    <source>
        <dbReference type="EMBL" id="KEP27427.1"/>
    </source>
</evidence>
<reference evidence="2 3" key="1">
    <citation type="submission" date="2012-09" db="EMBL/GenBank/DDBJ databases">
        <title>Genome Sequence of Bacillus sp. DW5-4.</title>
        <authorList>
            <person name="Lai Q."/>
            <person name="Liu Y."/>
            <person name="Shao Z."/>
        </authorList>
    </citation>
    <scope>NUCLEOTIDE SEQUENCE [LARGE SCALE GENOMIC DNA]</scope>
    <source>
        <strain evidence="2 3">DW5-4</strain>
    </source>
</reference>
<dbReference type="SUPFAM" id="SSF53756">
    <property type="entry name" value="UDP-Glycosyltransferase/glycogen phosphorylase"/>
    <property type="match status" value="1"/>
</dbReference>
<proteinExistence type="predicted"/>
<gene>
    <name evidence="2" type="ORF">BA70_13945</name>
</gene>
<dbReference type="EMBL" id="JOTP01000004">
    <property type="protein sequence ID" value="KEP27427.1"/>
    <property type="molecule type" value="Genomic_DNA"/>
</dbReference>
<name>A0A081LDV1_9BACI</name>
<sequence>MKLLYISSGYGGIYRTFDQWIEESFIDSSFSYLKIERESLLEHMHKIRTFSPDFAFMMIGDHVPKEVLHQFKQEKIPIILWMTEDPFYTDVSATCTQDAQMILTIDEGVLPFYKQLGVDHVHYFPIPTNTRIFQKKMPQAETFTYDIALVGYPYPNRIKAIDALLHQHKWRILVAGKEWHRHLNKSRRRYRDLTLVTNWLSPKQMAEMYQQSAIVLNPHRPAQFVYNRNKALIQNMSLNNRAFDIAASGSFQLTDMNPPDPFSSFAFYTHEDDLIEQTEYYVSNVEKRKAIALNNYEQVVHWNTFDTLPYRLYEIVKSAL</sequence>